<reference evidence="2" key="3">
    <citation type="submission" date="2020-12" db="UniProtKB">
        <authorList>
            <consortium name="EnsemblPlants"/>
        </authorList>
    </citation>
    <scope>IDENTIFICATION</scope>
</reference>
<evidence type="ECO:0000313" key="3">
    <source>
        <dbReference type="Proteomes" id="UP000006727"/>
    </source>
</evidence>
<sequence>MWEPEQEGLARGVVKVFDVGDPRGAGSSLKKGTFDVNIAWELLRQDVLYLDWNARQNVNAIVNGHDKVGFLLHLVGSSICVVFSDGFNWDLLASCLDDHTSASSFANRNVLGYTELEQWPCSRSLKC</sequence>
<dbReference type="EMBL" id="ABEU02000025">
    <property type="protein sequence ID" value="PNR27554.1"/>
    <property type="molecule type" value="Genomic_DNA"/>
</dbReference>
<protein>
    <submittedName>
        <fullName evidence="1 2">Uncharacterized protein</fullName>
    </submittedName>
</protein>
<proteinExistence type="predicted"/>
<evidence type="ECO:0000313" key="2">
    <source>
        <dbReference type="EnsemblPlants" id="Pp3c25_7170V3.1"/>
    </source>
</evidence>
<dbReference type="InParanoid" id="A0A2K1IE48"/>
<name>A0A2K1IE48_PHYPA</name>
<dbReference type="Gramene" id="Pp3c25_7170V3.1">
    <property type="protein sequence ID" value="Pp3c25_7170V3.1"/>
    <property type="gene ID" value="Pp3c25_7170"/>
</dbReference>
<organism evidence="1">
    <name type="scientific">Physcomitrium patens</name>
    <name type="common">Spreading-leaved earth moss</name>
    <name type="synonym">Physcomitrella patens</name>
    <dbReference type="NCBI Taxonomy" id="3218"/>
    <lineage>
        <taxon>Eukaryota</taxon>
        <taxon>Viridiplantae</taxon>
        <taxon>Streptophyta</taxon>
        <taxon>Embryophyta</taxon>
        <taxon>Bryophyta</taxon>
        <taxon>Bryophytina</taxon>
        <taxon>Bryopsida</taxon>
        <taxon>Funariidae</taxon>
        <taxon>Funariales</taxon>
        <taxon>Funariaceae</taxon>
        <taxon>Physcomitrium</taxon>
    </lineage>
</organism>
<reference evidence="1 3" key="2">
    <citation type="journal article" date="2018" name="Plant J.">
        <title>The Physcomitrella patens chromosome-scale assembly reveals moss genome structure and evolution.</title>
        <authorList>
            <person name="Lang D."/>
            <person name="Ullrich K.K."/>
            <person name="Murat F."/>
            <person name="Fuchs J."/>
            <person name="Jenkins J."/>
            <person name="Haas F.B."/>
            <person name="Piednoel M."/>
            <person name="Gundlach H."/>
            <person name="Van Bel M."/>
            <person name="Meyberg R."/>
            <person name="Vives C."/>
            <person name="Morata J."/>
            <person name="Symeonidi A."/>
            <person name="Hiss M."/>
            <person name="Muchero W."/>
            <person name="Kamisugi Y."/>
            <person name="Saleh O."/>
            <person name="Blanc G."/>
            <person name="Decker E.L."/>
            <person name="van Gessel N."/>
            <person name="Grimwood J."/>
            <person name="Hayes R.D."/>
            <person name="Graham S.W."/>
            <person name="Gunter L.E."/>
            <person name="McDaniel S.F."/>
            <person name="Hoernstein S.N.W."/>
            <person name="Larsson A."/>
            <person name="Li F.W."/>
            <person name="Perroud P.F."/>
            <person name="Phillips J."/>
            <person name="Ranjan P."/>
            <person name="Rokshar D.S."/>
            <person name="Rothfels C.J."/>
            <person name="Schneider L."/>
            <person name="Shu S."/>
            <person name="Stevenson D.W."/>
            <person name="Thummler F."/>
            <person name="Tillich M."/>
            <person name="Villarreal Aguilar J.C."/>
            <person name="Widiez T."/>
            <person name="Wong G.K."/>
            <person name="Wymore A."/>
            <person name="Zhang Y."/>
            <person name="Zimmer A.D."/>
            <person name="Quatrano R.S."/>
            <person name="Mayer K.F.X."/>
            <person name="Goodstein D."/>
            <person name="Casacuberta J.M."/>
            <person name="Vandepoele K."/>
            <person name="Reski R."/>
            <person name="Cuming A.C."/>
            <person name="Tuskan G.A."/>
            <person name="Maumus F."/>
            <person name="Salse J."/>
            <person name="Schmutz J."/>
            <person name="Rensing S.A."/>
        </authorList>
    </citation>
    <scope>NUCLEOTIDE SEQUENCE [LARGE SCALE GENOMIC DNA]</scope>
    <source>
        <strain evidence="2 3">cv. Gransden 2004</strain>
    </source>
</reference>
<dbReference type="EnsemblPlants" id="Pp3c25_7170V3.1">
    <property type="protein sequence ID" value="Pp3c25_7170V3.1"/>
    <property type="gene ID" value="Pp3c25_7170"/>
</dbReference>
<keyword evidence="3" id="KW-1185">Reference proteome</keyword>
<reference evidence="1 3" key="1">
    <citation type="journal article" date="2008" name="Science">
        <title>The Physcomitrella genome reveals evolutionary insights into the conquest of land by plants.</title>
        <authorList>
            <person name="Rensing S."/>
            <person name="Lang D."/>
            <person name="Zimmer A."/>
            <person name="Terry A."/>
            <person name="Salamov A."/>
            <person name="Shapiro H."/>
            <person name="Nishiyama T."/>
            <person name="Perroud P.-F."/>
            <person name="Lindquist E."/>
            <person name="Kamisugi Y."/>
            <person name="Tanahashi T."/>
            <person name="Sakakibara K."/>
            <person name="Fujita T."/>
            <person name="Oishi K."/>
            <person name="Shin-I T."/>
            <person name="Kuroki Y."/>
            <person name="Toyoda A."/>
            <person name="Suzuki Y."/>
            <person name="Hashimoto A."/>
            <person name="Yamaguchi K."/>
            <person name="Sugano A."/>
            <person name="Kohara Y."/>
            <person name="Fujiyama A."/>
            <person name="Anterola A."/>
            <person name="Aoki S."/>
            <person name="Ashton N."/>
            <person name="Barbazuk W.B."/>
            <person name="Barker E."/>
            <person name="Bennetzen J."/>
            <person name="Bezanilla M."/>
            <person name="Blankenship R."/>
            <person name="Cho S.H."/>
            <person name="Dutcher S."/>
            <person name="Estelle M."/>
            <person name="Fawcett J.A."/>
            <person name="Gundlach H."/>
            <person name="Hanada K."/>
            <person name="Heyl A."/>
            <person name="Hicks K.A."/>
            <person name="Hugh J."/>
            <person name="Lohr M."/>
            <person name="Mayer K."/>
            <person name="Melkozernov A."/>
            <person name="Murata T."/>
            <person name="Nelson D."/>
            <person name="Pils B."/>
            <person name="Prigge M."/>
            <person name="Reiss B."/>
            <person name="Renner T."/>
            <person name="Rombauts S."/>
            <person name="Rushton P."/>
            <person name="Sanderfoot A."/>
            <person name="Schween G."/>
            <person name="Shiu S.-H."/>
            <person name="Stueber K."/>
            <person name="Theodoulou F.L."/>
            <person name="Tu H."/>
            <person name="Van de Peer Y."/>
            <person name="Verrier P.J."/>
            <person name="Waters E."/>
            <person name="Wood A."/>
            <person name="Yang L."/>
            <person name="Cove D."/>
            <person name="Cuming A."/>
            <person name="Hasebe M."/>
            <person name="Lucas S."/>
            <person name="Mishler D.B."/>
            <person name="Reski R."/>
            <person name="Grigoriev I."/>
            <person name="Quatrano R.S."/>
            <person name="Boore J.L."/>
        </authorList>
    </citation>
    <scope>NUCLEOTIDE SEQUENCE [LARGE SCALE GENOMIC DNA]</scope>
    <source>
        <strain evidence="2 3">cv. Gransden 2004</strain>
    </source>
</reference>
<dbReference type="Proteomes" id="UP000006727">
    <property type="component" value="Chromosome 25"/>
</dbReference>
<accession>A0A2K1IE48</accession>
<dbReference type="AlphaFoldDB" id="A0A2K1IE48"/>
<evidence type="ECO:0000313" key="1">
    <source>
        <dbReference type="EMBL" id="PNR27554.1"/>
    </source>
</evidence>
<gene>
    <name evidence="1" type="ORF">PHYPA_029706</name>
</gene>